<feature type="transmembrane region" description="Helical" evidence="2">
    <location>
        <begin position="107"/>
        <end position="130"/>
    </location>
</feature>
<feature type="transmembrane region" description="Helical" evidence="2">
    <location>
        <begin position="306"/>
        <end position="328"/>
    </location>
</feature>
<sequence>MSPSEQPKKRPKGGVVRRSADASASAPAPAAKKASAGKKSVAKGTAAKAPAGKKTAAKKPAAKQAPTKKVTAKKVSVKQGARPRPATVVPEPTVRTYFAESGGLRPLVGLTGALAVAGTALLVVADYVPYLRLDGQEVSAPISVWSILGHVLLLALALIAGGALIVGRGGRTAITALVPLIALAPGKLLIAWYDGDFLLTHPGLEYYFGTAYTTTAIEGLAGRAIMMAGCAVLALAGLTAIAAWRTMTERDLIPLEGARYFPSGAAVVCAVLAIIALAVPAAVPAVQKYTDPSGFVLTRDIQAPASAVSIGGVALAGGIVLMVGWLVAGAFVGSRSTRTALVGGLVGIAVVAGSSALFNLRDVLAGPDVVGGPRLYLYAAAGVLAAVAAVYAAKSRMPERDELVSDAVAEPV</sequence>
<feature type="transmembrane region" description="Helical" evidence="2">
    <location>
        <begin position="340"/>
        <end position="360"/>
    </location>
</feature>
<feature type="transmembrane region" description="Helical" evidence="2">
    <location>
        <begin position="142"/>
        <end position="166"/>
    </location>
</feature>
<feature type="transmembrane region" description="Helical" evidence="2">
    <location>
        <begin position="173"/>
        <end position="193"/>
    </location>
</feature>
<name>A0A7L4YQV5_9ACTN</name>
<accession>A0A7L4YQV5</accession>
<proteinExistence type="predicted"/>
<evidence type="ECO:0000313" key="4">
    <source>
        <dbReference type="Proteomes" id="UP000463857"/>
    </source>
</evidence>
<organism evidence="3 4">
    <name type="scientific">Epidermidibacterium keratini</name>
    <dbReference type="NCBI Taxonomy" id="1891644"/>
    <lineage>
        <taxon>Bacteria</taxon>
        <taxon>Bacillati</taxon>
        <taxon>Actinomycetota</taxon>
        <taxon>Actinomycetes</taxon>
        <taxon>Sporichthyales</taxon>
        <taxon>Sporichthyaceae</taxon>
        <taxon>Epidermidibacterium</taxon>
    </lineage>
</organism>
<feature type="compositionally biased region" description="Low complexity" evidence="1">
    <location>
        <begin position="21"/>
        <end position="54"/>
    </location>
</feature>
<keyword evidence="2" id="KW-0472">Membrane</keyword>
<feature type="transmembrane region" description="Helical" evidence="2">
    <location>
        <begin position="224"/>
        <end position="244"/>
    </location>
</feature>
<keyword evidence="4" id="KW-1185">Reference proteome</keyword>
<keyword evidence="2" id="KW-1133">Transmembrane helix</keyword>
<dbReference type="KEGG" id="eke:EK0264_14900"/>
<dbReference type="EMBL" id="CP047156">
    <property type="protein sequence ID" value="QHC01448.1"/>
    <property type="molecule type" value="Genomic_DNA"/>
</dbReference>
<feature type="region of interest" description="Disordered" evidence="1">
    <location>
        <begin position="1"/>
        <end position="87"/>
    </location>
</feature>
<dbReference type="InParanoid" id="A0A7L4YQV5"/>
<dbReference type="Proteomes" id="UP000463857">
    <property type="component" value="Chromosome"/>
</dbReference>
<gene>
    <name evidence="3" type="ORF">EK0264_14900</name>
</gene>
<evidence type="ECO:0000313" key="3">
    <source>
        <dbReference type="EMBL" id="QHC01448.1"/>
    </source>
</evidence>
<evidence type="ECO:0000256" key="1">
    <source>
        <dbReference type="SAM" id="MobiDB-lite"/>
    </source>
</evidence>
<feature type="transmembrane region" description="Helical" evidence="2">
    <location>
        <begin position="375"/>
        <end position="393"/>
    </location>
</feature>
<dbReference type="RefSeq" id="WP_159546583.1">
    <property type="nucleotide sequence ID" value="NZ_CP047156.1"/>
</dbReference>
<dbReference type="OrthoDB" id="5197738at2"/>
<dbReference type="AlphaFoldDB" id="A0A7L4YQV5"/>
<reference evidence="3 4" key="1">
    <citation type="journal article" date="2018" name="Int. J. Syst. Evol. Microbiol.">
        <title>Epidermidibacterium keratini gen. nov., sp. nov., a member of the family Sporichthyaceae, isolated from keratin epidermis.</title>
        <authorList>
            <person name="Lee D.G."/>
            <person name="Trujillo M.E."/>
            <person name="Kang S."/>
            <person name="Nam J.J."/>
            <person name="Kim Y.J."/>
        </authorList>
    </citation>
    <scope>NUCLEOTIDE SEQUENCE [LARGE SCALE GENOMIC DNA]</scope>
    <source>
        <strain evidence="3 4">EPI-7</strain>
    </source>
</reference>
<evidence type="ECO:0000256" key="2">
    <source>
        <dbReference type="SAM" id="Phobius"/>
    </source>
</evidence>
<feature type="transmembrane region" description="Helical" evidence="2">
    <location>
        <begin position="265"/>
        <end position="286"/>
    </location>
</feature>
<keyword evidence="2" id="KW-0812">Transmembrane</keyword>
<protein>
    <submittedName>
        <fullName evidence="3">Uncharacterized protein</fullName>
    </submittedName>
</protein>